<comment type="caution">
    <text evidence="8">The sequence shown here is derived from an EMBL/GenBank/DDBJ whole genome shotgun (WGS) entry which is preliminary data.</text>
</comment>
<dbReference type="PANTHER" id="PTHR13612">
    <property type="entry name" value="ENHANCER OF MRNA-DECAPPING PROTEIN 3"/>
    <property type="match status" value="1"/>
</dbReference>
<dbReference type="InterPro" id="IPR025762">
    <property type="entry name" value="DFDF"/>
</dbReference>
<dbReference type="InterPro" id="IPR019050">
    <property type="entry name" value="FDF_dom"/>
</dbReference>
<comment type="subcellular location">
    <subcellularLocation>
        <location evidence="1">Cytoplasm</location>
        <location evidence="1">P-body</location>
    </subcellularLocation>
</comment>
<feature type="compositionally biased region" description="Basic and acidic residues" evidence="5">
    <location>
        <begin position="324"/>
        <end position="336"/>
    </location>
</feature>
<keyword evidence="4" id="KW-0963">Cytoplasm</keyword>
<organism evidence="8 9">
    <name type="scientific">Lachnellula occidentalis</name>
    <dbReference type="NCBI Taxonomy" id="215460"/>
    <lineage>
        <taxon>Eukaryota</taxon>
        <taxon>Fungi</taxon>
        <taxon>Dikarya</taxon>
        <taxon>Ascomycota</taxon>
        <taxon>Pezizomycotina</taxon>
        <taxon>Leotiomycetes</taxon>
        <taxon>Helotiales</taxon>
        <taxon>Lachnaceae</taxon>
        <taxon>Lachnellula</taxon>
    </lineage>
</organism>
<keyword evidence="9" id="KW-1185">Reference proteome</keyword>
<dbReference type="SUPFAM" id="SSF64153">
    <property type="entry name" value="YjeF N-terminal domain-like"/>
    <property type="match status" value="1"/>
</dbReference>
<evidence type="ECO:0000259" key="7">
    <source>
        <dbReference type="PROSITE" id="PS51512"/>
    </source>
</evidence>
<evidence type="ECO:0000256" key="4">
    <source>
        <dbReference type="ARBA" id="ARBA00022490"/>
    </source>
</evidence>
<dbReference type="GO" id="GO:0033962">
    <property type="term" value="P:P-body assembly"/>
    <property type="evidence" value="ECO:0007669"/>
    <property type="project" value="TreeGrafter"/>
</dbReference>
<dbReference type="EMBL" id="QGMI01000464">
    <property type="protein sequence ID" value="TVY40248.1"/>
    <property type="molecule type" value="Genomic_DNA"/>
</dbReference>
<evidence type="ECO:0000259" key="6">
    <source>
        <dbReference type="PROSITE" id="PS51385"/>
    </source>
</evidence>
<feature type="domain" description="YjeF N-terminal" evidence="6">
    <location>
        <begin position="410"/>
        <end position="656"/>
    </location>
</feature>
<feature type="compositionally biased region" description="Basic residues" evidence="5">
    <location>
        <begin position="173"/>
        <end position="184"/>
    </location>
</feature>
<gene>
    <name evidence="8" type="primary">EDC3</name>
    <name evidence="8" type="ORF">LOCC1_G005015</name>
</gene>
<feature type="region of interest" description="Disordered" evidence="5">
    <location>
        <begin position="159"/>
        <end position="222"/>
    </location>
</feature>
<accession>A0A8H8RT59</accession>
<evidence type="ECO:0000256" key="3">
    <source>
        <dbReference type="ARBA" id="ARBA00015797"/>
    </source>
</evidence>
<dbReference type="Pfam" id="PF09532">
    <property type="entry name" value="FDF"/>
    <property type="match status" value="1"/>
</dbReference>
<dbReference type="PANTHER" id="PTHR13612:SF0">
    <property type="entry name" value="ENHANCER OF MRNA-DECAPPING PROTEIN 3"/>
    <property type="match status" value="1"/>
</dbReference>
<feature type="domain" description="DFDF" evidence="7">
    <location>
        <begin position="241"/>
        <end position="277"/>
    </location>
</feature>
<dbReference type="InterPro" id="IPR004443">
    <property type="entry name" value="YjeF_N_dom"/>
</dbReference>
<evidence type="ECO:0000256" key="1">
    <source>
        <dbReference type="ARBA" id="ARBA00004201"/>
    </source>
</evidence>
<dbReference type="InterPro" id="IPR036652">
    <property type="entry name" value="YjeF_N_dom_sf"/>
</dbReference>
<dbReference type="SMART" id="SM01199">
    <property type="entry name" value="FDF"/>
    <property type="match status" value="1"/>
</dbReference>
<feature type="region of interest" description="Disordered" evidence="5">
    <location>
        <begin position="324"/>
        <end position="388"/>
    </location>
</feature>
<name>A0A8H8RT59_9HELO</name>
<dbReference type="GO" id="GO:0003729">
    <property type="term" value="F:mRNA binding"/>
    <property type="evidence" value="ECO:0007669"/>
    <property type="project" value="TreeGrafter"/>
</dbReference>
<protein>
    <recommendedName>
        <fullName evidence="3">Enhancer of mRNA-decapping protein 3</fullName>
    </recommendedName>
</protein>
<dbReference type="Gene3D" id="3.40.50.10260">
    <property type="entry name" value="YjeF N-terminal domain"/>
    <property type="match status" value="1"/>
</dbReference>
<dbReference type="AlphaFoldDB" id="A0A8H8RT59"/>
<dbReference type="FunFam" id="3.40.50.10260:FF:000007">
    <property type="entry name" value="YjeF N-terminal domain-like protein"/>
    <property type="match status" value="1"/>
</dbReference>
<dbReference type="GO" id="GO:0000932">
    <property type="term" value="C:P-body"/>
    <property type="evidence" value="ECO:0007669"/>
    <property type="project" value="UniProtKB-SubCell"/>
</dbReference>
<reference evidence="8 9" key="1">
    <citation type="submission" date="2018-05" db="EMBL/GenBank/DDBJ databases">
        <title>Genome sequencing and assembly of the regulated plant pathogen Lachnellula willkommii and related sister species for the development of diagnostic species identification markers.</title>
        <authorList>
            <person name="Giroux E."/>
            <person name="Bilodeau G."/>
        </authorList>
    </citation>
    <scope>NUCLEOTIDE SEQUENCE [LARGE SCALE GENOMIC DNA]</scope>
    <source>
        <strain evidence="8 9">CBS 160.35</strain>
    </source>
</reference>
<dbReference type="Proteomes" id="UP000443090">
    <property type="component" value="Unassembled WGS sequence"/>
</dbReference>
<dbReference type="PROSITE" id="PS51512">
    <property type="entry name" value="DFDF"/>
    <property type="match status" value="1"/>
</dbReference>
<dbReference type="GO" id="GO:0031087">
    <property type="term" value="P:deadenylation-independent decapping of nuclear-transcribed mRNA"/>
    <property type="evidence" value="ECO:0007669"/>
    <property type="project" value="TreeGrafter"/>
</dbReference>
<evidence type="ECO:0000313" key="9">
    <source>
        <dbReference type="Proteomes" id="UP000443090"/>
    </source>
</evidence>
<dbReference type="OrthoDB" id="10030313at2759"/>
<feature type="compositionally biased region" description="Acidic residues" evidence="5">
    <location>
        <begin position="159"/>
        <end position="168"/>
    </location>
</feature>
<evidence type="ECO:0000256" key="2">
    <source>
        <dbReference type="ARBA" id="ARBA00006610"/>
    </source>
</evidence>
<comment type="similarity">
    <text evidence="2">Belongs to the EDC3 family.</text>
</comment>
<proteinExistence type="inferred from homology"/>
<evidence type="ECO:0000313" key="8">
    <source>
        <dbReference type="EMBL" id="TVY40248.1"/>
    </source>
</evidence>
<dbReference type="PROSITE" id="PS51385">
    <property type="entry name" value="YJEF_N"/>
    <property type="match status" value="1"/>
</dbReference>
<dbReference type="Pfam" id="PF03853">
    <property type="entry name" value="YjeF_N"/>
    <property type="match status" value="1"/>
</dbReference>
<evidence type="ECO:0000256" key="5">
    <source>
        <dbReference type="SAM" id="MobiDB-lite"/>
    </source>
</evidence>
<sequence length="681" mass="73603">MLVTLSSPPGAQLRGIVDSIEAGKSLTLRNVICPANGKYVPEFTINASEITELVEAVNENAAPPPALPPPKAKAFEDPAILSVGKRPTPTLGSSSRASIPSHWEDNAMERTDSARTARDQRVLNDITVAATLATSSVSPVEIGIDIEVAALHLTELEAEATKEEEEEAPSVVKKTRTRRHRQRKKDGLVKDGEVTPASETTKSKGWRQTPLLEPNPSFQPFATLRGKKRRDGRMDENGWATEDATDVQDMGDFDFTSNLAKFDKHEVFNQIQAEDSVADEDRLVAHNRLPKVKPGTAGGKNLHYTENVLEVPIGAVKRGELWKSETGDGDLEDRASPRGSASGRLSRRAKNEERAESKLSINRRPVSRKGSSIIDVPPSRAHSIPIPGSKPSFHLVPSDRQCEPMSALHMLNLENIADTELGLSEEMMTENAGRGIAEVALSALNAGGGGLTQGKSSTIPTVVVLAGNNKSGLRGVAAGRHIRNHGLNVVICVLGLERESELLVGLSRQLKVFRCFGGKVVNKVQLLEYVKNLNVPIELIIDGLLGLTISFEELRTGDQAAAYELIEWANRARAAVLAIDVPTGIDPTNGKVSIIDGRKLYIHAKFVVAMGAPKKGLLEAMARGEGIPDEDAVGNAKGREWQLFVADIGLGAAVWKKTGTRVRRGVEFEGSWVVGMRFQGE</sequence>